<sequence length="88" mass="9501">MFGKKEQSSVPESKREVPVYTVHSLPRPYEIICTVYTGKINSDSPGIVLQRLGQAGGAIPECDAVIGIIVSHIAAQLVQAYGTAIRYL</sequence>
<evidence type="ECO:0000313" key="1">
    <source>
        <dbReference type="EMBL" id="RED55734.1"/>
    </source>
</evidence>
<dbReference type="EMBL" id="QRDY01000016">
    <property type="protein sequence ID" value="RED55734.1"/>
    <property type="molecule type" value="Genomic_DNA"/>
</dbReference>
<gene>
    <name evidence="1" type="ORF">DFP95_11660</name>
</gene>
<dbReference type="RefSeq" id="WP_115994699.1">
    <property type="nucleotide sequence ID" value="NZ_QRDY01000016.1"/>
</dbReference>
<name>A0A3D9I1V9_9BACL</name>
<dbReference type="OrthoDB" id="2624904at2"/>
<accession>A0A3D9I1V9</accession>
<reference evidence="1 2" key="1">
    <citation type="submission" date="2018-07" db="EMBL/GenBank/DDBJ databases">
        <title>Genomic Encyclopedia of Type Strains, Phase III (KMG-III): the genomes of soil and plant-associated and newly described type strains.</title>
        <authorList>
            <person name="Whitman W."/>
        </authorList>
    </citation>
    <scope>NUCLEOTIDE SEQUENCE [LARGE SCALE GENOMIC DNA]</scope>
    <source>
        <strain evidence="1 2">CECT 8236</strain>
    </source>
</reference>
<dbReference type="Proteomes" id="UP000256869">
    <property type="component" value="Unassembled WGS sequence"/>
</dbReference>
<protein>
    <submittedName>
        <fullName evidence="1">Uncharacterized protein</fullName>
    </submittedName>
</protein>
<comment type="caution">
    <text evidence="1">The sequence shown here is derived from an EMBL/GenBank/DDBJ whole genome shotgun (WGS) entry which is preliminary data.</text>
</comment>
<organism evidence="1 2">
    <name type="scientific">Cohnella lupini</name>
    <dbReference type="NCBI Taxonomy" id="1294267"/>
    <lineage>
        <taxon>Bacteria</taxon>
        <taxon>Bacillati</taxon>
        <taxon>Bacillota</taxon>
        <taxon>Bacilli</taxon>
        <taxon>Bacillales</taxon>
        <taxon>Paenibacillaceae</taxon>
        <taxon>Cohnella</taxon>
    </lineage>
</organism>
<keyword evidence="2" id="KW-1185">Reference proteome</keyword>
<dbReference type="AlphaFoldDB" id="A0A3D9I1V9"/>
<evidence type="ECO:0000313" key="2">
    <source>
        <dbReference type="Proteomes" id="UP000256869"/>
    </source>
</evidence>
<proteinExistence type="predicted"/>